<keyword evidence="1" id="KW-0812">Transmembrane</keyword>
<keyword evidence="3" id="KW-1185">Reference proteome</keyword>
<keyword evidence="1" id="KW-0472">Membrane</keyword>
<keyword evidence="1" id="KW-1133">Transmembrane helix</keyword>
<gene>
    <name evidence="2" type="ORF">BT96DRAFT_633303</name>
</gene>
<evidence type="ECO:0000256" key="1">
    <source>
        <dbReference type="SAM" id="Phobius"/>
    </source>
</evidence>
<proteinExistence type="predicted"/>
<dbReference type="Proteomes" id="UP000799118">
    <property type="component" value="Unassembled WGS sequence"/>
</dbReference>
<dbReference type="EMBL" id="ML770088">
    <property type="protein sequence ID" value="KAE9384746.1"/>
    <property type="molecule type" value="Genomic_DNA"/>
</dbReference>
<organism evidence="2 3">
    <name type="scientific">Gymnopus androsaceus JB14</name>
    <dbReference type="NCBI Taxonomy" id="1447944"/>
    <lineage>
        <taxon>Eukaryota</taxon>
        <taxon>Fungi</taxon>
        <taxon>Dikarya</taxon>
        <taxon>Basidiomycota</taxon>
        <taxon>Agaricomycotina</taxon>
        <taxon>Agaricomycetes</taxon>
        <taxon>Agaricomycetidae</taxon>
        <taxon>Agaricales</taxon>
        <taxon>Marasmiineae</taxon>
        <taxon>Omphalotaceae</taxon>
        <taxon>Gymnopus</taxon>
    </lineage>
</organism>
<dbReference type="AlphaFoldDB" id="A0A6A4GGQ6"/>
<name>A0A6A4GGQ6_9AGAR</name>
<accession>A0A6A4GGQ6</accession>
<evidence type="ECO:0000313" key="3">
    <source>
        <dbReference type="Proteomes" id="UP000799118"/>
    </source>
</evidence>
<protein>
    <submittedName>
        <fullName evidence="2">Uncharacterized protein</fullName>
    </submittedName>
</protein>
<sequence length="57" mass="6381">MEKGGVWIRRIGQGARFSYVLINIQILPQLFSLIIIPLSVAKLDSCQGVDGFARYMP</sequence>
<feature type="transmembrane region" description="Helical" evidence="1">
    <location>
        <begin position="20"/>
        <end position="40"/>
    </location>
</feature>
<reference evidence="2" key="1">
    <citation type="journal article" date="2019" name="Environ. Microbiol.">
        <title>Fungal ecological strategies reflected in gene transcription - a case study of two litter decomposers.</title>
        <authorList>
            <person name="Barbi F."/>
            <person name="Kohler A."/>
            <person name="Barry K."/>
            <person name="Baskaran P."/>
            <person name="Daum C."/>
            <person name="Fauchery L."/>
            <person name="Ihrmark K."/>
            <person name="Kuo A."/>
            <person name="LaButti K."/>
            <person name="Lipzen A."/>
            <person name="Morin E."/>
            <person name="Grigoriev I.V."/>
            <person name="Henrissat B."/>
            <person name="Lindahl B."/>
            <person name="Martin F."/>
        </authorList>
    </citation>
    <scope>NUCLEOTIDE SEQUENCE</scope>
    <source>
        <strain evidence="2">JB14</strain>
    </source>
</reference>
<evidence type="ECO:0000313" key="2">
    <source>
        <dbReference type="EMBL" id="KAE9384746.1"/>
    </source>
</evidence>